<dbReference type="InterPro" id="IPR003661">
    <property type="entry name" value="HisK_dim/P_dom"/>
</dbReference>
<dbReference type="SMART" id="SM00387">
    <property type="entry name" value="HATPase_c"/>
    <property type="match status" value="1"/>
</dbReference>
<keyword evidence="4" id="KW-0808">Transferase</keyword>
<reference evidence="12" key="2">
    <citation type="submission" date="2022-10" db="EMBL/GenBank/DDBJ databases">
        <authorList>
            <person name="Aronson H.S."/>
        </authorList>
    </citation>
    <scope>NUCLEOTIDE SEQUENCE</scope>
    <source>
        <strain evidence="12">RS19-109</strain>
    </source>
</reference>
<organism evidence="12 13">
    <name type="scientific">Thiovibrio frasassiensis</name>
    <dbReference type="NCBI Taxonomy" id="2984131"/>
    <lineage>
        <taxon>Bacteria</taxon>
        <taxon>Pseudomonadati</taxon>
        <taxon>Thermodesulfobacteriota</taxon>
        <taxon>Desulfobulbia</taxon>
        <taxon>Desulfobulbales</taxon>
        <taxon>Thiovibrionaceae</taxon>
        <taxon>Thiovibrio</taxon>
    </lineage>
</organism>
<dbReference type="EMBL" id="JAPHEH010000001">
    <property type="protein sequence ID" value="MDG4474754.1"/>
    <property type="molecule type" value="Genomic_DNA"/>
</dbReference>
<keyword evidence="10" id="KW-1133">Transmembrane helix</keyword>
<reference evidence="12" key="1">
    <citation type="journal article" date="2022" name="bioRxiv">
        <title>Thiovibrio frasassiensisgen. nov., sp. nov., an autotrophic, elemental sulfur disproportionating bacterium isolated from sulfidic karst sediment, and proposal of Thiovibrionaceae fam. nov.</title>
        <authorList>
            <person name="Aronson H."/>
            <person name="Thomas C."/>
            <person name="Bhattacharyya M."/>
            <person name="Eckstein S."/>
            <person name="Jensen S."/>
            <person name="Barco R."/>
            <person name="Macalady J."/>
            <person name="Amend J."/>
        </authorList>
    </citation>
    <scope>NUCLEOTIDE SEQUENCE</scope>
    <source>
        <strain evidence="12">RS19-109</strain>
    </source>
</reference>
<dbReference type="PROSITE" id="PS50109">
    <property type="entry name" value="HIS_KIN"/>
    <property type="match status" value="1"/>
</dbReference>
<evidence type="ECO:0000256" key="2">
    <source>
        <dbReference type="ARBA" id="ARBA00012438"/>
    </source>
</evidence>
<keyword evidence="7" id="KW-0067">ATP-binding</keyword>
<gene>
    <name evidence="12" type="ORF">OLX77_01100</name>
</gene>
<sequence length="383" mass="41780">MNKLKSTIYSSTAPKILFSVLLIAVVVIGLLHLFTPGDLLLYHNTYRRLSYFPIVLGGLWFGVAGGLGIAVLTSIAFIPHVLHYVGHGQQAVSELMEIVLYLAAGLLVGVISGRQTRLREGYQQLSEKLQASYLRLQEEASQLIEAETRLAAAQKFSALGHLSASLAHEIKNPLASIKGTAEILRDEFPGEHPKREFVDILFKETGRLQETVEEILRYAKGRPQEKEEPLEPLAAVAGHVAALLERQLREKEVRLILPTNGEGQQLLVESTKYSQVLLNLVLNALDAVQPGGHIWLLVEGGANGGWRIAVCDDGPGVVEAERESIFAPFYTDKSDGTGLGLLISRKIVESYGGTLRVTDRPGGGACFEMLLPVKNGSGFRQTV</sequence>
<protein>
    <recommendedName>
        <fullName evidence="2">histidine kinase</fullName>
        <ecNumber evidence="2">2.7.13.3</ecNumber>
    </recommendedName>
</protein>
<dbReference type="Gene3D" id="3.30.565.10">
    <property type="entry name" value="Histidine kinase-like ATPase, C-terminal domain"/>
    <property type="match status" value="1"/>
</dbReference>
<name>A0A9X4MH64_9BACT</name>
<keyword evidence="3" id="KW-0597">Phosphoprotein</keyword>
<proteinExistence type="predicted"/>
<dbReference type="InterPro" id="IPR004358">
    <property type="entry name" value="Sig_transdc_His_kin-like_C"/>
</dbReference>
<feature type="transmembrane region" description="Helical" evidence="10">
    <location>
        <begin position="98"/>
        <end position="114"/>
    </location>
</feature>
<keyword evidence="13" id="KW-1185">Reference proteome</keyword>
<dbReference type="Pfam" id="PF00512">
    <property type="entry name" value="HisKA"/>
    <property type="match status" value="1"/>
</dbReference>
<dbReference type="PRINTS" id="PR00344">
    <property type="entry name" value="BCTRLSENSOR"/>
</dbReference>
<dbReference type="SMART" id="SM00388">
    <property type="entry name" value="HisKA"/>
    <property type="match status" value="1"/>
</dbReference>
<dbReference type="InterPro" id="IPR005467">
    <property type="entry name" value="His_kinase_dom"/>
</dbReference>
<dbReference type="EC" id="2.7.13.3" evidence="2"/>
<dbReference type="SUPFAM" id="SSF55874">
    <property type="entry name" value="ATPase domain of HSP90 chaperone/DNA topoisomerase II/histidine kinase"/>
    <property type="match status" value="1"/>
</dbReference>
<accession>A0A9X4MH64</accession>
<evidence type="ECO:0000256" key="6">
    <source>
        <dbReference type="ARBA" id="ARBA00022777"/>
    </source>
</evidence>
<keyword evidence="9" id="KW-0175">Coiled coil</keyword>
<evidence type="ECO:0000256" key="4">
    <source>
        <dbReference type="ARBA" id="ARBA00022679"/>
    </source>
</evidence>
<dbReference type="SUPFAM" id="SSF47384">
    <property type="entry name" value="Homodimeric domain of signal transducing histidine kinase"/>
    <property type="match status" value="1"/>
</dbReference>
<feature type="transmembrane region" description="Helical" evidence="10">
    <location>
        <begin position="16"/>
        <end position="42"/>
    </location>
</feature>
<keyword evidence="10" id="KW-0812">Transmembrane</keyword>
<evidence type="ECO:0000256" key="5">
    <source>
        <dbReference type="ARBA" id="ARBA00022741"/>
    </source>
</evidence>
<evidence type="ECO:0000256" key="10">
    <source>
        <dbReference type="SAM" id="Phobius"/>
    </source>
</evidence>
<feature type="transmembrane region" description="Helical" evidence="10">
    <location>
        <begin position="54"/>
        <end position="78"/>
    </location>
</feature>
<dbReference type="InterPro" id="IPR003594">
    <property type="entry name" value="HATPase_dom"/>
</dbReference>
<evidence type="ECO:0000256" key="3">
    <source>
        <dbReference type="ARBA" id="ARBA00022553"/>
    </source>
</evidence>
<evidence type="ECO:0000256" key="7">
    <source>
        <dbReference type="ARBA" id="ARBA00022840"/>
    </source>
</evidence>
<feature type="domain" description="Histidine kinase" evidence="11">
    <location>
        <begin position="165"/>
        <end position="375"/>
    </location>
</feature>
<evidence type="ECO:0000256" key="8">
    <source>
        <dbReference type="ARBA" id="ARBA00023012"/>
    </source>
</evidence>
<dbReference type="PANTHER" id="PTHR43065">
    <property type="entry name" value="SENSOR HISTIDINE KINASE"/>
    <property type="match status" value="1"/>
</dbReference>
<feature type="coiled-coil region" evidence="9">
    <location>
        <begin position="119"/>
        <end position="146"/>
    </location>
</feature>
<evidence type="ECO:0000259" key="11">
    <source>
        <dbReference type="PROSITE" id="PS50109"/>
    </source>
</evidence>
<dbReference type="Proteomes" id="UP001154240">
    <property type="component" value="Unassembled WGS sequence"/>
</dbReference>
<dbReference type="RefSeq" id="WP_307631734.1">
    <property type="nucleotide sequence ID" value="NZ_JAPHEH010000001.1"/>
</dbReference>
<evidence type="ECO:0000313" key="13">
    <source>
        <dbReference type="Proteomes" id="UP001154240"/>
    </source>
</evidence>
<keyword evidence="5" id="KW-0547">Nucleotide-binding</keyword>
<dbReference type="PANTHER" id="PTHR43065:SF10">
    <property type="entry name" value="PEROXIDE STRESS-ACTIVATED HISTIDINE KINASE MAK3"/>
    <property type="match status" value="1"/>
</dbReference>
<dbReference type="AlphaFoldDB" id="A0A9X4MH64"/>
<evidence type="ECO:0000256" key="9">
    <source>
        <dbReference type="SAM" id="Coils"/>
    </source>
</evidence>
<dbReference type="Gene3D" id="1.10.287.130">
    <property type="match status" value="1"/>
</dbReference>
<keyword evidence="10" id="KW-0472">Membrane</keyword>
<dbReference type="InterPro" id="IPR036890">
    <property type="entry name" value="HATPase_C_sf"/>
</dbReference>
<comment type="caution">
    <text evidence="12">The sequence shown here is derived from an EMBL/GenBank/DDBJ whole genome shotgun (WGS) entry which is preliminary data.</text>
</comment>
<dbReference type="CDD" id="cd00082">
    <property type="entry name" value="HisKA"/>
    <property type="match status" value="1"/>
</dbReference>
<keyword evidence="6 12" id="KW-0418">Kinase</keyword>
<dbReference type="InterPro" id="IPR036097">
    <property type="entry name" value="HisK_dim/P_sf"/>
</dbReference>
<dbReference type="GO" id="GO:0005524">
    <property type="term" value="F:ATP binding"/>
    <property type="evidence" value="ECO:0007669"/>
    <property type="project" value="UniProtKB-KW"/>
</dbReference>
<keyword evidence="8" id="KW-0902">Two-component regulatory system</keyword>
<evidence type="ECO:0000313" key="12">
    <source>
        <dbReference type="EMBL" id="MDG4474754.1"/>
    </source>
</evidence>
<evidence type="ECO:0000256" key="1">
    <source>
        <dbReference type="ARBA" id="ARBA00000085"/>
    </source>
</evidence>
<comment type="catalytic activity">
    <reaction evidence="1">
        <text>ATP + protein L-histidine = ADP + protein N-phospho-L-histidine.</text>
        <dbReference type="EC" id="2.7.13.3"/>
    </reaction>
</comment>
<dbReference type="Pfam" id="PF02518">
    <property type="entry name" value="HATPase_c"/>
    <property type="match status" value="1"/>
</dbReference>
<dbReference type="GO" id="GO:0000155">
    <property type="term" value="F:phosphorelay sensor kinase activity"/>
    <property type="evidence" value="ECO:0007669"/>
    <property type="project" value="InterPro"/>
</dbReference>